<dbReference type="Proteomes" id="UP000045545">
    <property type="component" value="Unassembled WGS sequence"/>
</dbReference>
<accession>A0A0E4C9P7</accession>
<name>A0A0E4C9P7_9FIRM</name>
<evidence type="ECO:0000259" key="1">
    <source>
        <dbReference type="Pfam" id="PF03435"/>
    </source>
</evidence>
<dbReference type="InterPro" id="IPR032095">
    <property type="entry name" value="Sacchrp_dh-like_C"/>
</dbReference>
<evidence type="ECO:0000259" key="2">
    <source>
        <dbReference type="Pfam" id="PF16653"/>
    </source>
</evidence>
<dbReference type="STRING" id="690567.2688"/>
<dbReference type="Pfam" id="PF16653">
    <property type="entry name" value="Sacchrp_dh_C"/>
    <property type="match status" value="1"/>
</dbReference>
<protein>
    <submittedName>
        <fullName evidence="3">Saccharopine dehydrogenase / Homospermidine synthase</fullName>
    </submittedName>
</protein>
<dbReference type="PANTHER" id="PTHR43796">
    <property type="entry name" value="CARBOXYNORSPERMIDINE SYNTHASE"/>
    <property type="match status" value="1"/>
</dbReference>
<sequence length="405" mass="44735">MKVLITGAAGQMAQPVIKYLSTLPIVDEIRLGDLSEERLADVIKEQGSPKCKPFKLDVRNPQLLAEALTGQDLILNLVGPYYHFGTTVLEAAIKSRVDYVDIVDDFDTTQQLLDLNEQAAQAGITALIATGASPGVTNVLSRLSADYMGQVEEINTSWVVGEANSNYTGALVHLFHVMGNEIPTFENGKTKYIMPGQPDGARIVNFPQPLGACEVFQIGHPEPVTLSRFIPGVKTVTNRGAIWPEDKNNMFRVLVASGFTSEQKVPFRDLMVAPLDFFEVLFNIAKQTSPPDTEPSKMAMCVEVIGKKNNQDINHTYFLADYGEMETFTGMSAAVAVEMMLNGSAKTKGVIAPECLDPLQYMHKLSQATEGYDKLFLMETINGDLNRAGRFYNKKIWDDLWNKEI</sequence>
<feature type="domain" description="Saccharopine dehydrogenase NADP binding" evidence="1">
    <location>
        <begin position="3"/>
        <end position="127"/>
    </location>
</feature>
<dbReference type="InterPro" id="IPR005097">
    <property type="entry name" value="Sacchrp_dh_NADP-bd"/>
</dbReference>
<organism evidence="3 4">
    <name type="scientific">Syntrophomonas zehnderi OL-4</name>
    <dbReference type="NCBI Taxonomy" id="690567"/>
    <lineage>
        <taxon>Bacteria</taxon>
        <taxon>Bacillati</taxon>
        <taxon>Bacillota</taxon>
        <taxon>Clostridia</taxon>
        <taxon>Eubacteriales</taxon>
        <taxon>Syntrophomonadaceae</taxon>
        <taxon>Syntrophomonas</taxon>
    </lineage>
</organism>
<reference evidence="3 4" key="1">
    <citation type="submission" date="2015-03" db="EMBL/GenBank/DDBJ databases">
        <authorList>
            <person name="Murphy D."/>
        </authorList>
    </citation>
    <scope>NUCLEOTIDE SEQUENCE [LARGE SCALE GENOMIC DNA]</scope>
    <source>
        <strain evidence="3 4">OL-4</strain>
    </source>
</reference>
<dbReference type="OrthoDB" id="9769367at2"/>
<proteinExistence type="predicted"/>
<evidence type="ECO:0000313" key="3">
    <source>
        <dbReference type="EMBL" id="CFY08555.1"/>
    </source>
</evidence>
<keyword evidence="4" id="KW-1185">Reference proteome</keyword>
<dbReference type="RefSeq" id="WP_157609585.1">
    <property type="nucleotide sequence ID" value="NZ_CGIH01000051.1"/>
</dbReference>
<gene>
    <name evidence="3" type="ORF">2688</name>
</gene>
<dbReference type="SUPFAM" id="SSF51735">
    <property type="entry name" value="NAD(P)-binding Rossmann-fold domains"/>
    <property type="match status" value="1"/>
</dbReference>
<dbReference type="Gene3D" id="3.30.360.10">
    <property type="entry name" value="Dihydrodipicolinate Reductase, domain 2"/>
    <property type="match status" value="1"/>
</dbReference>
<feature type="domain" description="Saccharopine dehydrogenase-like C-terminal" evidence="2">
    <location>
        <begin position="182"/>
        <end position="367"/>
    </location>
</feature>
<dbReference type="EMBL" id="CGIH01000051">
    <property type="protein sequence ID" value="CFY08555.1"/>
    <property type="molecule type" value="Genomic_DNA"/>
</dbReference>
<dbReference type="Gene3D" id="3.40.50.720">
    <property type="entry name" value="NAD(P)-binding Rossmann-like Domain"/>
    <property type="match status" value="1"/>
</dbReference>
<dbReference type="Pfam" id="PF03435">
    <property type="entry name" value="Sacchrp_dh_NADP"/>
    <property type="match status" value="1"/>
</dbReference>
<dbReference type="PANTHER" id="PTHR43796:SF2">
    <property type="entry name" value="CARBOXYNORSPERMIDINE SYNTHASE"/>
    <property type="match status" value="1"/>
</dbReference>
<dbReference type="AlphaFoldDB" id="A0A0E4C9P7"/>
<evidence type="ECO:0000313" key="4">
    <source>
        <dbReference type="Proteomes" id="UP000045545"/>
    </source>
</evidence>
<dbReference type="InterPro" id="IPR036291">
    <property type="entry name" value="NAD(P)-bd_dom_sf"/>
</dbReference>